<gene>
    <name evidence="2" type="ORF">TthWC1_2649</name>
</gene>
<keyword evidence="1" id="KW-1133">Transmembrane helix</keyword>
<organism evidence="2 3">
    <name type="scientific">Thermoanaerobacter thermohydrosulfuricus WC1</name>
    <dbReference type="NCBI Taxonomy" id="1198630"/>
    <lineage>
        <taxon>Bacteria</taxon>
        <taxon>Bacillati</taxon>
        <taxon>Bacillota</taxon>
        <taxon>Clostridia</taxon>
        <taxon>Thermoanaerobacterales</taxon>
        <taxon>Thermoanaerobacteraceae</taxon>
        <taxon>Thermoanaerobacter</taxon>
    </lineage>
</organism>
<feature type="transmembrane region" description="Helical" evidence="1">
    <location>
        <begin position="104"/>
        <end position="130"/>
    </location>
</feature>
<protein>
    <submittedName>
        <fullName evidence="2">Uncharacterized protein</fullName>
    </submittedName>
</protein>
<sequence>MKARSTLESSKELGSNPKKVIFGGRKLFKKLQKRHINGKAYKKLKIRFYIHFTKINISSFMEYDADFLFGIVALILKNLINLLIIFFIFHLIDNIKGWDFNQILFLYGFSSTSFAIWHCFFINTISLPFYTRTG</sequence>
<accession>M8CTY0</accession>
<feature type="non-terminal residue" evidence="2">
    <location>
        <position position="134"/>
    </location>
</feature>
<comment type="caution">
    <text evidence="2">The sequence shown here is derived from an EMBL/GenBank/DDBJ whole genome shotgun (WGS) entry which is preliminary data.</text>
</comment>
<dbReference type="AlphaFoldDB" id="M8CTY0"/>
<evidence type="ECO:0000256" key="1">
    <source>
        <dbReference type="SAM" id="Phobius"/>
    </source>
</evidence>
<dbReference type="Proteomes" id="UP000013242">
    <property type="component" value="Unassembled WGS sequence"/>
</dbReference>
<keyword evidence="1" id="KW-0812">Transmembrane</keyword>
<dbReference type="PANTHER" id="PTHR36833">
    <property type="entry name" value="SLR0610 PROTEIN-RELATED"/>
    <property type="match status" value="1"/>
</dbReference>
<keyword evidence="1" id="KW-0472">Membrane</keyword>
<evidence type="ECO:0000313" key="2">
    <source>
        <dbReference type="EMBL" id="EMT37894.1"/>
    </source>
</evidence>
<keyword evidence="3" id="KW-1185">Reference proteome</keyword>
<name>M8CTY0_THETY</name>
<dbReference type="EMBL" id="AMYG01000071">
    <property type="protein sequence ID" value="EMT37894.1"/>
    <property type="molecule type" value="Genomic_DNA"/>
</dbReference>
<reference evidence="2 3" key="1">
    <citation type="journal article" date="2013" name="PLoS ONE">
        <title>Genomic Evaluation of Thermoanaerobacter spp. for the Construction of Designer Co-Cultures to Improve Lignocellulosic Biofuel Production.</title>
        <authorList>
            <person name="Verbeke T.J."/>
            <person name="Zhang X."/>
            <person name="Henrissat B."/>
            <person name="Spicer V."/>
            <person name="Rydzak T."/>
            <person name="Krokhin O.V."/>
            <person name="Fristensky B."/>
            <person name="Levin D.B."/>
            <person name="Sparling R."/>
        </authorList>
    </citation>
    <scope>NUCLEOTIDE SEQUENCE [LARGE SCALE GENOMIC DNA]</scope>
    <source>
        <strain evidence="2 3">WC1</strain>
    </source>
</reference>
<evidence type="ECO:0000313" key="3">
    <source>
        <dbReference type="Proteomes" id="UP000013242"/>
    </source>
</evidence>
<proteinExistence type="predicted"/>
<feature type="transmembrane region" description="Helical" evidence="1">
    <location>
        <begin position="67"/>
        <end position="92"/>
    </location>
</feature>
<dbReference type="HOGENOM" id="CLU_1911225_0_0_9"/>
<dbReference type="PANTHER" id="PTHR36833:SF1">
    <property type="entry name" value="INTEGRAL MEMBRANE TRANSPORT PROTEIN"/>
    <property type="match status" value="1"/>
</dbReference>